<protein>
    <submittedName>
        <fullName evidence="2">Uncharacterized protein</fullName>
    </submittedName>
</protein>
<gene>
    <name evidence="2" type="ORF">GALL_512060</name>
</gene>
<dbReference type="EMBL" id="MLJW01006070">
    <property type="protein sequence ID" value="OIQ67218.1"/>
    <property type="molecule type" value="Genomic_DNA"/>
</dbReference>
<proteinExistence type="predicted"/>
<sequence>MVQHGHFSPGINPDAQPLAGGAAMAHRAEHLVAPQHQLNRSPGHAGGKDRQHRGAVRDRLGPEAAAQIGAADQNILWRDAEVIAIGPARHHDGLIGHVECDVIALPLGNHCVGFHRVVVLLGRLIGQIDRLHRRRVTCGHIAIDGLARTAKAANLHLVGRVAVEADACGQSLVLRVEQARAFGCGLQRFAQDQRDGLVGVAHRIVLQRLEPEGEHEAFRFRVAVQHGAVCGCNHLGHPGVRLGSGNVEVADAAPRYGGRDIDRIKQPVGMIISRKGSGSGHLGDAVAARKGLPGV</sequence>
<evidence type="ECO:0000313" key="2">
    <source>
        <dbReference type="EMBL" id="OIQ67218.1"/>
    </source>
</evidence>
<evidence type="ECO:0000256" key="1">
    <source>
        <dbReference type="SAM" id="MobiDB-lite"/>
    </source>
</evidence>
<accession>A0A1J5P7N1</accession>
<name>A0A1J5P7N1_9ZZZZ</name>
<comment type="caution">
    <text evidence="2">The sequence shown here is derived from an EMBL/GenBank/DDBJ whole genome shotgun (WGS) entry which is preliminary data.</text>
</comment>
<reference evidence="2" key="1">
    <citation type="submission" date="2016-10" db="EMBL/GenBank/DDBJ databases">
        <title>Sequence of Gallionella enrichment culture.</title>
        <authorList>
            <person name="Poehlein A."/>
            <person name="Muehling M."/>
            <person name="Daniel R."/>
        </authorList>
    </citation>
    <scope>NUCLEOTIDE SEQUENCE</scope>
</reference>
<feature type="region of interest" description="Disordered" evidence="1">
    <location>
        <begin position="1"/>
        <end position="24"/>
    </location>
</feature>
<organism evidence="2">
    <name type="scientific">mine drainage metagenome</name>
    <dbReference type="NCBI Taxonomy" id="410659"/>
    <lineage>
        <taxon>unclassified sequences</taxon>
        <taxon>metagenomes</taxon>
        <taxon>ecological metagenomes</taxon>
    </lineage>
</organism>
<dbReference type="AlphaFoldDB" id="A0A1J5P7N1"/>